<sequence length="312" mass="35044">MEKYLFILFALMLAFTACKNSSPKEKSVSTELIMPPPAIKADEEILAKAYAPPAIREVEVAEPVGNQIMADKSAGGVDASLVKKKNVADTEKKIIKEGDIRFETSDVAKTREQIISSLKHLEGYAEDDSETTDGVLGSKEYTIIIRIPAKNFDTFLGTVSSTATKIDSRNIRIKDVTSQFIDTKARLENKLQLEKRYLNLLNRAGKMRDLLDIEEKLTEIRSDIESTQSQLNYMSKQVAYSSLNITFYTKQPEQVAAGNGFGYKLKSALISGWESLQNLFFGLLSNWYLLLVIALIIVFVKRWRGRRIAKQA</sequence>
<feature type="domain" description="DUF4349" evidence="3">
    <location>
        <begin position="92"/>
        <end position="298"/>
    </location>
</feature>
<dbReference type="RefSeq" id="WP_256541714.1">
    <property type="nucleotide sequence ID" value="NZ_JANHOH010000016.1"/>
</dbReference>
<feature type="coiled-coil region" evidence="1">
    <location>
        <begin position="184"/>
        <end position="230"/>
    </location>
</feature>
<evidence type="ECO:0000313" key="5">
    <source>
        <dbReference type="Proteomes" id="UP001204376"/>
    </source>
</evidence>
<keyword evidence="5" id="KW-1185">Reference proteome</keyword>
<evidence type="ECO:0000313" key="4">
    <source>
        <dbReference type="EMBL" id="MCQ6961548.1"/>
    </source>
</evidence>
<reference evidence="4 5" key="1">
    <citation type="submission" date="2022-07" db="EMBL/GenBank/DDBJ databases">
        <title>Mucilaginibacter sp. JC4.</title>
        <authorList>
            <person name="Le V."/>
            <person name="Ko S.-R."/>
            <person name="Ahn C.-Y."/>
            <person name="Oh H.-M."/>
        </authorList>
    </citation>
    <scope>NUCLEOTIDE SEQUENCE [LARGE SCALE GENOMIC DNA]</scope>
    <source>
        <strain evidence="4 5">JC4</strain>
    </source>
</reference>
<keyword evidence="2" id="KW-1133">Transmembrane helix</keyword>
<keyword evidence="2" id="KW-0812">Transmembrane</keyword>
<dbReference type="Proteomes" id="UP001204376">
    <property type="component" value="Unassembled WGS sequence"/>
</dbReference>
<evidence type="ECO:0000256" key="1">
    <source>
        <dbReference type="SAM" id="Coils"/>
    </source>
</evidence>
<organism evidence="4 5">
    <name type="scientific">Mucilaginibacter aquariorum</name>
    <dbReference type="NCBI Taxonomy" id="2967225"/>
    <lineage>
        <taxon>Bacteria</taxon>
        <taxon>Pseudomonadati</taxon>
        <taxon>Bacteroidota</taxon>
        <taxon>Sphingobacteriia</taxon>
        <taxon>Sphingobacteriales</taxon>
        <taxon>Sphingobacteriaceae</taxon>
        <taxon>Mucilaginibacter</taxon>
    </lineage>
</organism>
<gene>
    <name evidence="4" type="ORF">NPE20_26480</name>
</gene>
<dbReference type="Pfam" id="PF14257">
    <property type="entry name" value="DUF4349"/>
    <property type="match status" value="1"/>
</dbReference>
<dbReference type="EMBL" id="JANHOH010000016">
    <property type="protein sequence ID" value="MCQ6961548.1"/>
    <property type="molecule type" value="Genomic_DNA"/>
</dbReference>
<protein>
    <submittedName>
        <fullName evidence="4">DUF4349 domain-containing protein</fullName>
    </submittedName>
</protein>
<keyword evidence="2" id="KW-0472">Membrane</keyword>
<keyword evidence="1" id="KW-0175">Coiled coil</keyword>
<accession>A0ABT1TA77</accession>
<name>A0ABT1TA77_9SPHI</name>
<dbReference type="PROSITE" id="PS51257">
    <property type="entry name" value="PROKAR_LIPOPROTEIN"/>
    <property type="match status" value="1"/>
</dbReference>
<proteinExistence type="predicted"/>
<dbReference type="InterPro" id="IPR025645">
    <property type="entry name" value="DUF4349"/>
</dbReference>
<feature type="transmembrane region" description="Helical" evidence="2">
    <location>
        <begin position="279"/>
        <end position="300"/>
    </location>
</feature>
<evidence type="ECO:0000256" key="2">
    <source>
        <dbReference type="SAM" id="Phobius"/>
    </source>
</evidence>
<comment type="caution">
    <text evidence="4">The sequence shown here is derived from an EMBL/GenBank/DDBJ whole genome shotgun (WGS) entry which is preliminary data.</text>
</comment>
<evidence type="ECO:0000259" key="3">
    <source>
        <dbReference type="Pfam" id="PF14257"/>
    </source>
</evidence>